<dbReference type="InterPro" id="IPR036259">
    <property type="entry name" value="MFS_trans_sf"/>
</dbReference>
<keyword evidence="4 7" id="KW-0812">Transmembrane</keyword>
<comment type="similarity">
    <text evidence="2">Belongs to the major facilitator superfamily. Sugar transporter (TC 2.A.1.1) family.</text>
</comment>
<feature type="domain" description="Major facilitator superfamily (MFS) profile" evidence="8">
    <location>
        <begin position="50"/>
        <end position="482"/>
    </location>
</feature>
<keyword evidence="5 7" id="KW-1133">Transmembrane helix</keyword>
<dbReference type="OrthoDB" id="9784658at2"/>
<dbReference type="PANTHER" id="PTHR23511">
    <property type="entry name" value="SYNAPTIC VESICLE GLYCOPROTEIN 2"/>
    <property type="match status" value="1"/>
</dbReference>
<feature type="transmembrane region" description="Helical" evidence="7">
    <location>
        <begin position="94"/>
        <end position="111"/>
    </location>
</feature>
<keyword evidence="3" id="KW-0813">Transport</keyword>
<feature type="transmembrane region" description="Helical" evidence="7">
    <location>
        <begin position="118"/>
        <end position="137"/>
    </location>
</feature>
<comment type="subcellular location">
    <subcellularLocation>
        <location evidence="1">Membrane</location>
        <topology evidence="1">Multi-pass membrane protein</topology>
    </subcellularLocation>
</comment>
<keyword evidence="6 7" id="KW-0472">Membrane</keyword>
<dbReference type="PROSITE" id="PS50850">
    <property type="entry name" value="MFS"/>
    <property type="match status" value="1"/>
</dbReference>
<dbReference type="GO" id="GO:0016020">
    <property type="term" value="C:membrane"/>
    <property type="evidence" value="ECO:0007669"/>
    <property type="project" value="UniProtKB-SubCell"/>
</dbReference>
<name>A0A1M7A1W8_9BRAD</name>
<feature type="transmembrane region" description="Helical" evidence="7">
    <location>
        <begin position="296"/>
        <end position="319"/>
    </location>
</feature>
<evidence type="ECO:0000256" key="1">
    <source>
        <dbReference type="ARBA" id="ARBA00004141"/>
    </source>
</evidence>
<feature type="transmembrane region" description="Helical" evidence="7">
    <location>
        <begin position="331"/>
        <end position="349"/>
    </location>
</feature>
<reference evidence="9 10" key="1">
    <citation type="submission" date="2016-10" db="EMBL/GenBank/DDBJ databases">
        <authorList>
            <person name="de Groot N.N."/>
        </authorList>
    </citation>
    <scope>NUCLEOTIDE SEQUENCE [LARGE SCALE GENOMIC DNA]</scope>
    <source>
        <strain evidence="9 10">GAS522</strain>
    </source>
</reference>
<dbReference type="AlphaFoldDB" id="A0A1M7A1W8"/>
<feature type="transmembrane region" description="Helical" evidence="7">
    <location>
        <begin position="143"/>
        <end position="164"/>
    </location>
</feature>
<protein>
    <submittedName>
        <fullName evidence="9">Predicted arabinose efflux permease, MFS family</fullName>
    </submittedName>
</protein>
<dbReference type="InterPro" id="IPR020846">
    <property type="entry name" value="MFS_dom"/>
</dbReference>
<evidence type="ECO:0000256" key="2">
    <source>
        <dbReference type="ARBA" id="ARBA00010992"/>
    </source>
</evidence>
<gene>
    <name evidence="9" type="ORF">SAMN05444171_3829</name>
</gene>
<dbReference type="InterPro" id="IPR005828">
    <property type="entry name" value="MFS_sugar_transport-like"/>
</dbReference>
<accession>A0A1M7A1W8</accession>
<feature type="transmembrane region" description="Helical" evidence="7">
    <location>
        <begin position="392"/>
        <end position="410"/>
    </location>
</feature>
<evidence type="ECO:0000256" key="4">
    <source>
        <dbReference type="ARBA" id="ARBA00022692"/>
    </source>
</evidence>
<proteinExistence type="inferred from homology"/>
<evidence type="ECO:0000256" key="7">
    <source>
        <dbReference type="SAM" id="Phobius"/>
    </source>
</evidence>
<feature type="transmembrane region" description="Helical" evidence="7">
    <location>
        <begin position="50"/>
        <end position="74"/>
    </location>
</feature>
<dbReference type="GO" id="GO:0022857">
    <property type="term" value="F:transmembrane transporter activity"/>
    <property type="evidence" value="ECO:0007669"/>
    <property type="project" value="InterPro"/>
</dbReference>
<feature type="transmembrane region" description="Helical" evidence="7">
    <location>
        <begin position="212"/>
        <end position="231"/>
    </location>
</feature>
<evidence type="ECO:0000313" key="10">
    <source>
        <dbReference type="Proteomes" id="UP000183208"/>
    </source>
</evidence>
<evidence type="ECO:0000256" key="5">
    <source>
        <dbReference type="ARBA" id="ARBA00022989"/>
    </source>
</evidence>
<feature type="transmembrane region" description="Helical" evidence="7">
    <location>
        <begin position="422"/>
        <end position="444"/>
    </location>
</feature>
<evidence type="ECO:0000256" key="3">
    <source>
        <dbReference type="ARBA" id="ARBA00022448"/>
    </source>
</evidence>
<sequence>MNVQVTAHGSKANDDAVASLSVQQDNDRIIETSIPARLDNLRWSGFHTRVVLALGITWILDGLEVTLAGSLAGALKESPALQFSNFDVGVANSAYLAGAVLGALGFGWLTDRIGRKKLFFITLALYLIATAATALSWSVASYALFRFLTGAGIGGEYTAINSTIQELVPARYRGWTDLVINGSFWIGAAMGAVSAIVLLDPAVIAPDLGWRLAYLTGAGLGLIVFVMRMWIPESPRWLMIHGRPDEAHAIVAEIEKSATGDVQQQTLPKIKIRMRDHTPLREVAQTLFTTYRTRSIVGLVLMGAQAFFYNAIFFTFALVLTDFFGIPANHVGWYILPFAAGNFLGPLLLGRLFDTLGRRMMITLTYGVSGLLLAVSGYLFSIGALSAQTQTIAWMVIFFFASPAASAAYLTVSETFPLEVRALAIAVFYAIGTGIGGVAGPALFGALIDTGSRNSVFAGYLFGSALMVVAAIVAWRYAIAAERKSLESVARPLAFVE</sequence>
<feature type="transmembrane region" description="Helical" evidence="7">
    <location>
        <begin position="361"/>
        <end position="380"/>
    </location>
</feature>
<dbReference type="EMBL" id="FNTI01000001">
    <property type="protein sequence ID" value="SED33494.1"/>
    <property type="molecule type" value="Genomic_DNA"/>
</dbReference>
<feature type="transmembrane region" description="Helical" evidence="7">
    <location>
        <begin position="184"/>
        <end position="206"/>
    </location>
</feature>
<dbReference type="Proteomes" id="UP000183208">
    <property type="component" value="Unassembled WGS sequence"/>
</dbReference>
<dbReference type="Gene3D" id="1.20.1250.20">
    <property type="entry name" value="MFS general substrate transporter like domains"/>
    <property type="match status" value="1"/>
</dbReference>
<organism evidence="9 10">
    <name type="scientific">Bradyrhizobium lablabi</name>
    <dbReference type="NCBI Taxonomy" id="722472"/>
    <lineage>
        <taxon>Bacteria</taxon>
        <taxon>Pseudomonadati</taxon>
        <taxon>Pseudomonadota</taxon>
        <taxon>Alphaproteobacteria</taxon>
        <taxon>Hyphomicrobiales</taxon>
        <taxon>Nitrobacteraceae</taxon>
        <taxon>Bradyrhizobium</taxon>
    </lineage>
</organism>
<evidence type="ECO:0000256" key="6">
    <source>
        <dbReference type="ARBA" id="ARBA00023136"/>
    </source>
</evidence>
<dbReference type="Pfam" id="PF00083">
    <property type="entry name" value="Sugar_tr"/>
    <property type="match status" value="1"/>
</dbReference>
<dbReference type="CDD" id="cd17316">
    <property type="entry name" value="MFS_SV2_like"/>
    <property type="match status" value="1"/>
</dbReference>
<dbReference type="SUPFAM" id="SSF103473">
    <property type="entry name" value="MFS general substrate transporter"/>
    <property type="match status" value="1"/>
</dbReference>
<feature type="transmembrane region" description="Helical" evidence="7">
    <location>
        <begin position="456"/>
        <end position="478"/>
    </location>
</feature>
<evidence type="ECO:0000313" key="9">
    <source>
        <dbReference type="EMBL" id="SED33494.1"/>
    </source>
</evidence>
<evidence type="ECO:0000259" key="8">
    <source>
        <dbReference type="PROSITE" id="PS50850"/>
    </source>
</evidence>